<keyword evidence="1" id="KW-0812">Transmembrane</keyword>
<evidence type="ECO:0000313" key="6">
    <source>
        <dbReference type="EMBL" id="CAF3761473.1"/>
    </source>
</evidence>
<dbReference type="AlphaFoldDB" id="A0A816KH51"/>
<dbReference type="Proteomes" id="UP000681967">
    <property type="component" value="Unassembled WGS sequence"/>
</dbReference>
<comment type="caution">
    <text evidence="4">The sequence shown here is derived from an EMBL/GenBank/DDBJ whole genome shotgun (WGS) entry which is preliminary data.</text>
</comment>
<organism evidence="4 9">
    <name type="scientific">Rotaria magnacalcarata</name>
    <dbReference type="NCBI Taxonomy" id="392030"/>
    <lineage>
        <taxon>Eukaryota</taxon>
        <taxon>Metazoa</taxon>
        <taxon>Spiralia</taxon>
        <taxon>Gnathifera</taxon>
        <taxon>Rotifera</taxon>
        <taxon>Eurotatoria</taxon>
        <taxon>Bdelloidea</taxon>
        <taxon>Philodinida</taxon>
        <taxon>Philodinidae</taxon>
        <taxon>Rotaria</taxon>
    </lineage>
</organism>
<evidence type="ECO:0000313" key="10">
    <source>
        <dbReference type="Proteomes" id="UP000663866"/>
    </source>
</evidence>
<dbReference type="OrthoDB" id="3202396at2759"/>
<dbReference type="Proteomes" id="UP000663856">
    <property type="component" value="Unassembled WGS sequence"/>
</dbReference>
<dbReference type="EMBL" id="CAJNOV010000139">
    <property type="protein sequence ID" value="CAF0999345.1"/>
    <property type="molecule type" value="Genomic_DNA"/>
</dbReference>
<dbReference type="Proteomes" id="UP000663834">
    <property type="component" value="Unassembled WGS sequence"/>
</dbReference>
<dbReference type="EMBL" id="CAJOBG010000122">
    <property type="protein sequence ID" value="CAF3761473.1"/>
    <property type="molecule type" value="Genomic_DNA"/>
</dbReference>
<dbReference type="EMBL" id="CAJOBI010000736">
    <property type="protein sequence ID" value="CAF3842147.1"/>
    <property type="molecule type" value="Genomic_DNA"/>
</dbReference>
<keyword evidence="1" id="KW-1133">Transmembrane helix</keyword>
<keyword evidence="1" id="KW-0472">Membrane</keyword>
<dbReference type="Proteomes" id="UP000663824">
    <property type="component" value="Unassembled WGS sequence"/>
</dbReference>
<name>A0A816KH51_9BILA</name>
<evidence type="ECO:0000313" key="7">
    <source>
        <dbReference type="EMBL" id="CAF3793902.1"/>
    </source>
</evidence>
<evidence type="ECO:0000256" key="1">
    <source>
        <dbReference type="SAM" id="Phobius"/>
    </source>
</evidence>
<dbReference type="EMBL" id="CAJNRF010000247">
    <property type="protein sequence ID" value="CAF1950144.1"/>
    <property type="molecule type" value="Genomic_DNA"/>
</dbReference>
<sequence length="276" mass="31497">MASSYPFESNNMMTTDDNSENNWTRVIRIPAHLKSLKYGANKYVLLLSFFSPYHLIGIGLLVSLFLPTIVITVLSVICVIYPLTKQILRYYNFLQTPYSTDIIRSTYTARCDGDFVVCLIGLRPNGANPFTKSFIEAGNAFRDMLAELESNPTLGYMGGDIYVGANDRKSTTLVVQYWRDYESLERWTHTKMGVHIKTMLAYMKNDRVNGINGVWHETYKVKDGQYEAIYLNMPPMGLALATQAVHEIKTNNASERIQRRIKEKQAQSMLNTSEKN</sequence>
<dbReference type="Proteomes" id="UP000663866">
    <property type="component" value="Unassembled WGS sequence"/>
</dbReference>
<evidence type="ECO:0000313" key="4">
    <source>
        <dbReference type="EMBL" id="CAF1905934.1"/>
    </source>
</evidence>
<evidence type="ECO:0000313" key="8">
    <source>
        <dbReference type="EMBL" id="CAF3842147.1"/>
    </source>
</evidence>
<dbReference type="Proteomes" id="UP000676336">
    <property type="component" value="Unassembled WGS sequence"/>
</dbReference>
<dbReference type="EMBL" id="CAJNOW010012604">
    <property type="protein sequence ID" value="CAF1611946.1"/>
    <property type="molecule type" value="Genomic_DNA"/>
</dbReference>
<accession>A0A816KH51</accession>
<dbReference type="InterPro" id="IPR025444">
    <property type="entry name" value="Monooxy_af470"/>
</dbReference>
<dbReference type="EMBL" id="CAJOBH010000462">
    <property type="protein sequence ID" value="CAF3793902.1"/>
    <property type="molecule type" value="Genomic_DNA"/>
</dbReference>
<feature type="transmembrane region" description="Helical" evidence="1">
    <location>
        <begin position="55"/>
        <end position="83"/>
    </location>
</feature>
<evidence type="ECO:0000313" key="5">
    <source>
        <dbReference type="EMBL" id="CAF1950144.1"/>
    </source>
</evidence>
<evidence type="ECO:0000313" key="3">
    <source>
        <dbReference type="EMBL" id="CAF1611946.1"/>
    </source>
</evidence>
<dbReference type="Proteomes" id="UP000663855">
    <property type="component" value="Unassembled WGS sequence"/>
</dbReference>
<gene>
    <name evidence="7" type="ORF">BYL167_LOCUS2605</name>
    <name evidence="2" type="ORF">CJN711_LOCUS2269</name>
    <name evidence="3" type="ORF">KQP761_LOCUS23473</name>
    <name evidence="4" type="ORF">MBJ925_LOCUS434</name>
    <name evidence="6" type="ORF">OVN521_LOCUS1712</name>
    <name evidence="8" type="ORF">SMN809_LOCUS3509</name>
    <name evidence="5" type="ORF">WKI299_LOCUS2373</name>
</gene>
<proteinExistence type="predicted"/>
<evidence type="ECO:0000313" key="2">
    <source>
        <dbReference type="EMBL" id="CAF0999345.1"/>
    </source>
</evidence>
<dbReference type="Pfam" id="PF13826">
    <property type="entry name" value="Monooxy_af470-like"/>
    <property type="match status" value="1"/>
</dbReference>
<evidence type="ECO:0000313" key="9">
    <source>
        <dbReference type="Proteomes" id="UP000663824"/>
    </source>
</evidence>
<dbReference type="EMBL" id="CAJNRE010000028">
    <property type="protein sequence ID" value="CAF1905934.1"/>
    <property type="molecule type" value="Genomic_DNA"/>
</dbReference>
<keyword evidence="10" id="KW-1185">Reference proteome</keyword>
<reference evidence="4" key="1">
    <citation type="submission" date="2021-02" db="EMBL/GenBank/DDBJ databases">
        <authorList>
            <person name="Nowell W R."/>
        </authorList>
    </citation>
    <scope>NUCLEOTIDE SEQUENCE</scope>
</reference>
<protein>
    <submittedName>
        <fullName evidence="4">Uncharacterized protein</fullName>
    </submittedName>
</protein>